<evidence type="ECO:0000256" key="4">
    <source>
        <dbReference type="ARBA" id="ARBA00022605"/>
    </source>
</evidence>
<evidence type="ECO:0000259" key="7">
    <source>
        <dbReference type="SMART" id="SM00971"/>
    </source>
</evidence>
<evidence type="ECO:0000256" key="3">
    <source>
        <dbReference type="ARBA" id="ARBA00013266"/>
    </source>
</evidence>
<dbReference type="InterPro" id="IPR001451">
    <property type="entry name" value="Hexapep"/>
</dbReference>
<dbReference type="FunFam" id="2.160.10.10:FF:000002">
    <property type="entry name" value="Serine acetyltransferase"/>
    <property type="match status" value="1"/>
</dbReference>
<name>A0A7R9XTT8_MICPS</name>
<keyword evidence="6" id="KW-0012">Acyltransferase</keyword>
<dbReference type="InterPro" id="IPR053376">
    <property type="entry name" value="Serine_acetyltransferase"/>
</dbReference>
<reference evidence="8" key="1">
    <citation type="submission" date="2021-01" db="EMBL/GenBank/DDBJ databases">
        <authorList>
            <person name="Corre E."/>
            <person name="Pelletier E."/>
            <person name="Niang G."/>
            <person name="Scheremetjew M."/>
            <person name="Finn R."/>
            <person name="Kale V."/>
            <person name="Holt S."/>
            <person name="Cochrane G."/>
            <person name="Meng A."/>
            <person name="Brown T."/>
            <person name="Cohen L."/>
        </authorList>
    </citation>
    <scope>NUCLEOTIDE SEQUENCE</scope>
    <source>
        <strain evidence="8">RCC1614</strain>
    </source>
</reference>
<comment type="pathway">
    <text evidence="1">Amino-acid biosynthesis; L-cysteine biosynthesis; L-cysteine from L-serine: step 1/2.</text>
</comment>
<feature type="domain" description="Serine acetyltransferase N-terminal" evidence="7">
    <location>
        <begin position="10"/>
        <end position="137"/>
    </location>
</feature>
<proteinExistence type="inferred from homology"/>
<sequence>MSLVKGDDPLWESLRKGAQELVEKEPLLGGFVYSIILNQPTFERSLAFLLASKLATSTILASQWNDLIIDGMASTAEEEVEYMSKKNKPHGPTPVPGSGSIASAARADLEAAMIRDPACPSYTHAFLFFKGFQGLQAQRVSHWLWLRGRSVLASTVQSHISEVFGMDLHPGAKFGRGVLIDHATGIVVGETSVVEDDCSLFHGVTLGGTGKTGGNRHPKLQKRVVVGAHASVIGNITIGHDCKIGASSTILHDLPPHSVVVGHKGRVILDKSKVKSDRASLLSKL</sequence>
<dbReference type="InterPro" id="IPR042122">
    <property type="entry name" value="Ser_AcTrfase_N_sf"/>
</dbReference>
<organism evidence="8">
    <name type="scientific">Micromonas pusilla</name>
    <name type="common">Picoplanktonic green alga</name>
    <name type="synonym">Chromulina pusilla</name>
    <dbReference type="NCBI Taxonomy" id="38833"/>
    <lineage>
        <taxon>Eukaryota</taxon>
        <taxon>Viridiplantae</taxon>
        <taxon>Chlorophyta</taxon>
        <taxon>Mamiellophyceae</taxon>
        <taxon>Mamiellales</taxon>
        <taxon>Mamiellaceae</taxon>
        <taxon>Micromonas</taxon>
    </lineage>
</organism>
<protein>
    <recommendedName>
        <fullName evidence="3">serine O-acetyltransferase</fullName>
        <ecNumber evidence="3">2.3.1.30</ecNumber>
    </recommendedName>
</protein>
<dbReference type="SUPFAM" id="SSF51161">
    <property type="entry name" value="Trimeric LpxA-like enzymes"/>
    <property type="match status" value="1"/>
</dbReference>
<dbReference type="Pfam" id="PF06426">
    <property type="entry name" value="SATase_N"/>
    <property type="match status" value="1"/>
</dbReference>
<accession>A0A7R9XTT8</accession>
<dbReference type="InterPro" id="IPR011004">
    <property type="entry name" value="Trimer_LpxA-like_sf"/>
</dbReference>
<dbReference type="PANTHER" id="PTHR42811">
    <property type="entry name" value="SERINE ACETYLTRANSFERASE"/>
    <property type="match status" value="1"/>
</dbReference>
<dbReference type="Gene3D" id="1.10.3130.10">
    <property type="entry name" value="serine acetyltransferase, domain 1"/>
    <property type="match status" value="1"/>
</dbReference>
<dbReference type="NCBIfam" id="NF041874">
    <property type="entry name" value="EPS_EpsC"/>
    <property type="match status" value="1"/>
</dbReference>
<comment type="similarity">
    <text evidence="2">Belongs to the transferase hexapeptide repeat family.</text>
</comment>
<dbReference type="EC" id="2.3.1.30" evidence="3"/>
<evidence type="ECO:0000256" key="1">
    <source>
        <dbReference type="ARBA" id="ARBA00004876"/>
    </source>
</evidence>
<gene>
    <name evidence="8" type="ORF">MPUS1402_LOCUS1271</name>
</gene>
<dbReference type="Gene3D" id="2.160.10.10">
    <property type="entry name" value="Hexapeptide repeat proteins"/>
    <property type="match status" value="1"/>
</dbReference>
<dbReference type="Pfam" id="PF00132">
    <property type="entry name" value="Hexapep"/>
    <property type="match status" value="1"/>
</dbReference>
<evidence type="ECO:0000313" key="8">
    <source>
        <dbReference type="EMBL" id="CAD8228452.1"/>
    </source>
</evidence>
<dbReference type="GO" id="GO:0009001">
    <property type="term" value="F:serine O-acetyltransferase activity"/>
    <property type="evidence" value="ECO:0007669"/>
    <property type="project" value="UniProtKB-EC"/>
</dbReference>
<keyword evidence="4" id="KW-0028">Amino-acid biosynthesis</keyword>
<dbReference type="AlphaFoldDB" id="A0A7R9XTT8"/>
<dbReference type="CDD" id="cd03354">
    <property type="entry name" value="LbH_SAT"/>
    <property type="match status" value="1"/>
</dbReference>
<dbReference type="InterPro" id="IPR045304">
    <property type="entry name" value="LbH_SAT"/>
</dbReference>
<dbReference type="EMBL" id="HBDY01001693">
    <property type="protein sequence ID" value="CAD8228452.1"/>
    <property type="molecule type" value="Transcribed_RNA"/>
</dbReference>
<dbReference type="UniPathway" id="UPA00136">
    <property type="reaction ID" value="UER00199"/>
</dbReference>
<evidence type="ECO:0000256" key="5">
    <source>
        <dbReference type="ARBA" id="ARBA00022679"/>
    </source>
</evidence>
<keyword evidence="5" id="KW-0808">Transferase</keyword>
<dbReference type="GO" id="GO:0006535">
    <property type="term" value="P:cysteine biosynthetic process from serine"/>
    <property type="evidence" value="ECO:0007669"/>
    <property type="project" value="InterPro"/>
</dbReference>
<evidence type="ECO:0000256" key="2">
    <source>
        <dbReference type="ARBA" id="ARBA00007274"/>
    </source>
</evidence>
<dbReference type="GO" id="GO:0005737">
    <property type="term" value="C:cytoplasm"/>
    <property type="evidence" value="ECO:0007669"/>
    <property type="project" value="InterPro"/>
</dbReference>
<evidence type="ECO:0000256" key="6">
    <source>
        <dbReference type="ARBA" id="ARBA00023315"/>
    </source>
</evidence>
<dbReference type="SMART" id="SM00971">
    <property type="entry name" value="SATase_N"/>
    <property type="match status" value="1"/>
</dbReference>
<dbReference type="InterPro" id="IPR010493">
    <property type="entry name" value="Ser_AcTrfase_N"/>
</dbReference>